<feature type="compositionally biased region" description="Low complexity" evidence="1">
    <location>
        <begin position="279"/>
        <end position="310"/>
    </location>
</feature>
<comment type="caution">
    <text evidence="3">The sequence shown here is derived from an EMBL/GenBank/DDBJ whole genome shotgun (WGS) entry which is preliminary data.</text>
</comment>
<protein>
    <submittedName>
        <fullName evidence="3">Uncharacterized protein</fullName>
    </submittedName>
</protein>
<keyword evidence="4" id="KW-1185">Reference proteome</keyword>
<dbReference type="AlphaFoldDB" id="A0A9P4NRA1"/>
<keyword evidence="2" id="KW-1133">Transmembrane helix</keyword>
<feature type="region of interest" description="Disordered" evidence="1">
    <location>
        <begin position="255"/>
        <end position="388"/>
    </location>
</feature>
<evidence type="ECO:0000313" key="3">
    <source>
        <dbReference type="EMBL" id="KAF2429869.1"/>
    </source>
</evidence>
<evidence type="ECO:0000256" key="2">
    <source>
        <dbReference type="SAM" id="Phobius"/>
    </source>
</evidence>
<feature type="compositionally biased region" description="Basic and acidic residues" evidence="1">
    <location>
        <begin position="337"/>
        <end position="346"/>
    </location>
</feature>
<accession>A0A9P4NRA1</accession>
<evidence type="ECO:0000313" key="4">
    <source>
        <dbReference type="Proteomes" id="UP000800235"/>
    </source>
</evidence>
<name>A0A9P4NRA1_9PEZI</name>
<feature type="transmembrane region" description="Helical" evidence="2">
    <location>
        <begin position="12"/>
        <end position="29"/>
    </location>
</feature>
<reference evidence="3" key="1">
    <citation type="journal article" date="2020" name="Stud. Mycol.">
        <title>101 Dothideomycetes genomes: a test case for predicting lifestyles and emergence of pathogens.</title>
        <authorList>
            <person name="Haridas S."/>
            <person name="Albert R."/>
            <person name="Binder M."/>
            <person name="Bloem J."/>
            <person name="Labutti K."/>
            <person name="Salamov A."/>
            <person name="Andreopoulos B."/>
            <person name="Baker S."/>
            <person name="Barry K."/>
            <person name="Bills G."/>
            <person name="Bluhm B."/>
            <person name="Cannon C."/>
            <person name="Castanera R."/>
            <person name="Culley D."/>
            <person name="Daum C."/>
            <person name="Ezra D."/>
            <person name="Gonzalez J."/>
            <person name="Henrissat B."/>
            <person name="Kuo A."/>
            <person name="Liang C."/>
            <person name="Lipzen A."/>
            <person name="Lutzoni F."/>
            <person name="Magnuson J."/>
            <person name="Mondo S."/>
            <person name="Nolan M."/>
            <person name="Ohm R."/>
            <person name="Pangilinan J."/>
            <person name="Park H.-J."/>
            <person name="Ramirez L."/>
            <person name="Alfaro M."/>
            <person name="Sun H."/>
            <person name="Tritt A."/>
            <person name="Yoshinaga Y."/>
            <person name="Zwiers L.-H."/>
            <person name="Turgeon B."/>
            <person name="Goodwin S."/>
            <person name="Spatafora J."/>
            <person name="Crous P."/>
            <person name="Grigoriev I."/>
        </authorList>
    </citation>
    <scope>NUCLEOTIDE SEQUENCE</scope>
    <source>
        <strain evidence="3">CBS 130266</strain>
    </source>
</reference>
<dbReference type="EMBL" id="MU007043">
    <property type="protein sequence ID" value="KAF2429869.1"/>
    <property type="molecule type" value="Genomic_DNA"/>
</dbReference>
<feature type="compositionally biased region" description="Polar residues" evidence="1">
    <location>
        <begin position="267"/>
        <end position="278"/>
    </location>
</feature>
<keyword evidence="2" id="KW-0472">Membrane</keyword>
<sequence>MNKGGNRNRPSIIHVVALTILPRLLLTLVTTKIKMHPPSYLEQPANTVARYTTSVHPVDRNVDDYIHEILKSIRYQCCGCEDPEWPQLRRSVDRATAQTDLASFTCTKCVNRAPCTACRIRMYNFAATIIPANRLAVPEGALDRRLYIHLCCSCGQAKEVPAEHETLPDIKSLALPGGRKLSFSRDKREKDEGAWYVNLDRAKCIDCNHKVCKKCLVFQAPNMFGTRGEDGSKKRRNSKAAIFVKALASATIVDSEDRGRKKALTRHTPSPRTSFQGNSPSGSRHSSRHVSPSPAGSRNPSRQSSHSSSNFVGTGPDLDMGAALHRQDTDPTSLEQGKTESVDKHQIPRKRAPAPKIVPLNAPVGQASTLPQRARSPDVGKVSPVDANFVDDGITRGLSILDKDAANKWKPSQR</sequence>
<organism evidence="3 4">
    <name type="scientific">Tothia fuscella</name>
    <dbReference type="NCBI Taxonomy" id="1048955"/>
    <lineage>
        <taxon>Eukaryota</taxon>
        <taxon>Fungi</taxon>
        <taxon>Dikarya</taxon>
        <taxon>Ascomycota</taxon>
        <taxon>Pezizomycotina</taxon>
        <taxon>Dothideomycetes</taxon>
        <taxon>Pleosporomycetidae</taxon>
        <taxon>Venturiales</taxon>
        <taxon>Cylindrosympodiaceae</taxon>
        <taxon>Tothia</taxon>
    </lineage>
</organism>
<dbReference type="Proteomes" id="UP000800235">
    <property type="component" value="Unassembled WGS sequence"/>
</dbReference>
<gene>
    <name evidence="3" type="ORF">EJ08DRAFT_262738</name>
</gene>
<keyword evidence="2" id="KW-0812">Transmembrane</keyword>
<proteinExistence type="predicted"/>
<evidence type="ECO:0000256" key="1">
    <source>
        <dbReference type="SAM" id="MobiDB-lite"/>
    </source>
</evidence>